<proteinExistence type="predicted"/>
<organism evidence="1 2">
    <name type="scientific">Pneumocystis wakefieldiae</name>
    <dbReference type="NCBI Taxonomy" id="38082"/>
    <lineage>
        <taxon>Eukaryota</taxon>
        <taxon>Fungi</taxon>
        <taxon>Dikarya</taxon>
        <taxon>Ascomycota</taxon>
        <taxon>Taphrinomycotina</taxon>
        <taxon>Pneumocystomycetes</taxon>
        <taxon>Pneumocystaceae</taxon>
        <taxon>Pneumocystis</taxon>
    </lineage>
</organism>
<dbReference type="Proteomes" id="UP000663699">
    <property type="component" value="Chromosome 6"/>
</dbReference>
<keyword evidence="2" id="KW-1185">Reference proteome</keyword>
<evidence type="ECO:0000313" key="1">
    <source>
        <dbReference type="EMBL" id="QSL65345.1"/>
    </source>
</evidence>
<dbReference type="OrthoDB" id="21214at2759"/>
<dbReference type="AlphaFoldDB" id="A0A899FYF4"/>
<evidence type="ECO:0000313" key="2">
    <source>
        <dbReference type="Proteomes" id="UP000663699"/>
    </source>
</evidence>
<name>A0A899FYF4_9ASCO</name>
<reference evidence="1" key="1">
    <citation type="submission" date="2020-06" db="EMBL/GenBank/DDBJ databases">
        <title>Genomes of multiple members of Pneumocystis genus reveal paths to human pathogen Pneumocystis jirovecii.</title>
        <authorList>
            <person name="Cisse O.H."/>
            <person name="Ma L."/>
            <person name="Dekker J."/>
            <person name="Khil P."/>
            <person name="Jo J."/>
            <person name="Brenchley J."/>
            <person name="Blair R."/>
            <person name="Pahar B."/>
            <person name="Chabe M."/>
            <person name="Van Rompay K.A."/>
            <person name="Keesler R."/>
            <person name="Sukura A."/>
            <person name="Hirsch V."/>
            <person name="Kutty G."/>
            <person name="Liu Y."/>
            <person name="Peng L."/>
            <person name="Chen J."/>
            <person name="Song J."/>
            <person name="Weissenbacher-Lang C."/>
            <person name="Xu J."/>
            <person name="Upham N.S."/>
            <person name="Stajich J.E."/>
            <person name="Cuomo C.A."/>
            <person name="Cushion M.T."/>
            <person name="Kovacs J.A."/>
        </authorList>
    </citation>
    <scope>NUCLEOTIDE SEQUENCE</scope>
    <source>
        <strain evidence="1">2A</strain>
    </source>
</reference>
<protein>
    <submittedName>
        <fullName evidence="1">Uncharacterized protein</fullName>
    </submittedName>
</protein>
<dbReference type="PANTHER" id="PTHR39472:SF1">
    <property type="entry name" value="EXPRESSED PROTEIN"/>
    <property type="match status" value="1"/>
</dbReference>
<sequence>MESPSTDGIEQVRQLVTTLAEQLTVNQEAISVLKCQVEILKDQLMVLGLSAGNLNGSLGEIKVREYAQLIQEHQRLRQENDSLNGLLGMYENGLNEVLLKMREFMQDTVEKTLQIHKNYQEQLAKQFQVQQQYQKSYLDLKENLYQINNLIRHAYVSESLGVSETLEALQIENKELREMLHLNEELE</sequence>
<dbReference type="EMBL" id="CP054537">
    <property type="protein sequence ID" value="QSL65345.1"/>
    <property type="molecule type" value="Genomic_DNA"/>
</dbReference>
<dbReference type="PANTHER" id="PTHR39472">
    <property type="entry name" value="EXPRESSED PROTEIN"/>
    <property type="match status" value="1"/>
</dbReference>
<gene>
    <name evidence="1" type="ORF">MERGE_002655</name>
</gene>
<accession>A0A899FYF4</accession>